<dbReference type="AlphaFoldDB" id="A0A6L8LGG5"/>
<gene>
    <name evidence="1" type="ORF">GR167_06915</name>
</gene>
<reference evidence="1 2" key="1">
    <citation type="submission" date="2020-01" db="EMBL/GenBank/DDBJ databases">
        <authorList>
            <person name="Chen S."/>
        </authorList>
    </citation>
    <scope>NUCLEOTIDE SEQUENCE [LARGE SCALE GENOMIC DNA]</scope>
    <source>
        <strain evidence="1 2">GS-10</strain>
    </source>
</reference>
<evidence type="ECO:0000313" key="1">
    <source>
        <dbReference type="EMBL" id="MYM55028.1"/>
    </source>
</evidence>
<protein>
    <submittedName>
        <fullName evidence="1">Uncharacterized protein</fullName>
    </submittedName>
</protein>
<proteinExistence type="predicted"/>
<evidence type="ECO:0000313" key="2">
    <source>
        <dbReference type="Proteomes" id="UP000479043"/>
    </source>
</evidence>
<dbReference type="Proteomes" id="UP000479043">
    <property type="component" value="Unassembled WGS sequence"/>
</dbReference>
<dbReference type="EMBL" id="WWEN01000003">
    <property type="protein sequence ID" value="MYM55028.1"/>
    <property type="molecule type" value="Genomic_DNA"/>
</dbReference>
<comment type="caution">
    <text evidence="1">The sequence shown here is derived from an EMBL/GenBank/DDBJ whole genome shotgun (WGS) entry which is preliminary data.</text>
</comment>
<keyword evidence="2" id="KW-1185">Reference proteome</keyword>
<accession>A0A6L8LGG5</accession>
<sequence>MTTQAAEQRELLALIRSEREKSVSVREWKHRLVGYGYAVRNTDHGDVISRFGSQEELCGIPAELLH</sequence>
<organism evidence="1 2">
    <name type="scientific">Thalassovita mangrovi</name>
    <dbReference type="NCBI Taxonomy" id="2692236"/>
    <lineage>
        <taxon>Bacteria</taxon>
        <taxon>Pseudomonadati</taxon>
        <taxon>Pseudomonadota</taxon>
        <taxon>Alphaproteobacteria</taxon>
        <taxon>Rhodobacterales</taxon>
        <taxon>Roseobacteraceae</taxon>
        <taxon>Thalassovita</taxon>
    </lineage>
</organism>
<name>A0A6L8LGG5_9RHOB</name>